<name>A0A0H2YT34_CLOP1</name>
<keyword evidence="2" id="KW-1185">Reference proteome</keyword>
<evidence type="ECO:0000313" key="1">
    <source>
        <dbReference type="EMBL" id="ABG84207.1"/>
    </source>
</evidence>
<dbReference type="HOGENOM" id="CLU_3042078_0_0_9"/>
<dbReference type="EMBL" id="CP000246">
    <property type="protein sequence ID" value="ABG84207.1"/>
    <property type="molecule type" value="Genomic_DNA"/>
</dbReference>
<dbReference type="STRING" id="195103.CPF_0153"/>
<dbReference type="KEGG" id="cpf:CPF_0153"/>
<protein>
    <submittedName>
        <fullName evidence="1">Uncharacterized protein</fullName>
    </submittedName>
</protein>
<reference evidence="1 2" key="1">
    <citation type="journal article" date="2006" name="Genome Res.">
        <title>Skewed genomic variability in strains of the toxigenic bacterial pathogen, Clostridium perfringens.</title>
        <authorList>
            <person name="Myers G.S."/>
            <person name="Rasko D.A."/>
            <person name="Cheung J.K."/>
            <person name="Ravel J."/>
            <person name="Seshadri R."/>
            <person name="Deboy R.T."/>
            <person name="Ren Q."/>
            <person name="Varga J."/>
            <person name="Awad M.M."/>
            <person name="Brinkac L.M."/>
            <person name="Daugherty S.C."/>
            <person name="Haft D.H."/>
            <person name="Dodson R.J."/>
            <person name="Madupu R."/>
            <person name="Nelson W.C."/>
            <person name="Rosovitz M.J."/>
            <person name="Sullivan S.A."/>
            <person name="Khouri H."/>
            <person name="Dimitrov G.I."/>
            <person name="Watkins K.L."/>
            <person name="Mulligan S."/>
            <person name="Benton J."/>
            <person name="Radune D."/>
            <person name="Fisher D.J."/>
            <person name="Atkins H.S."/>
            <person name="Hiscox T."/>
            <person name="Jost B.H."/>
            <person name="Billington S.J."/>
            <person name="Songer J.G."/>
            <person name="McClane B.A."/>
            <person name="Titball R.W."/>
            <person name="Rood J.I."/>
            <person name="Melville S.B."/>
            <person name="Paulsen I.T."/>
        </authorList>
    </citation>
    <scope>NUCLEOTIDE SEQUENCE [LARGE SCALE GENOMIC DNA]</scope>
    <source>
        <strain evidence="2">ATCC 13124 / DSM 756 / JCM 1290 / NCIMB 6125 / NCTC 8237 / S 107 / Type A</strain>
    </source>
</reference>
<organism evidence="1 2">
    <name type="scientific">Clostridium perfringens (strain ATCC 13124 / DSM 756 / JCM 1290 / NCIMB 6125 / NCTC 8237 / Type A)</name>
    <dbReference type="NCBI Taxonomy" id="195103"/>
    <lineage>
        <taxon>Bacteria</taxon>
        <taxon>Bacillati</taxon>
        <taxon>Bacillota</taxon>
        <taxon>Clostridia</taxon>
        <taxon>Eubacteriales</taxon>
        <taxon>Clostridiaceae</taxon>
        <taxon>Clostridium</taxon>
    </lineage>
</organism>
<accession>A0A0H2YT34</accession>
<dbReference type="PaxDb" id="195103-CPF_0153"/>
<dbReference type="Proteomes" id="UP000001823">
    <property type="component" value="Chromosome"/>
</dbReference>
<sequence>MFLLLKLDSVFLNYENILILKRACIKTTLNKNYKFLQRFKDSLNIFVIFLIVFI</sequence>
<proteinExistence type="predicted"/>
<dbReference type="AlphaFoldDB" id="A0A0H2YT34"/>
<evidence type="ECO:0000313" key="2">
    <source>
        <dbReference type="Proteomes" id="UP000001823"/>
    </source>
</evidence>
<gene>
    <name evidence="1" type="ordered locus">CPF_0153</name>
</gene>